<reference evidence="2 3" key="1">
    <citation type="submission" date="2018-10" db="EMBL/GenBank/DDBJ databases">
        <title>An updated phylogeny of the Alphaproteobacteria reveals that the parasitic Rickettsiales and Holosporales have independent origins.</title>
        <authorList>
            <person name="Munoz-Gomez S.A."/>
            <person name="Hess S."/>
            <person name="Burger G."/>
            <person name="Lang B.F."/>
            <person name="Susko E."/>
            <person name="Slamovits C.H."/>
            <person name="Roger A.J."/>
        </authorList>
    </citation>
    <scope>NUCLEOTIDE SEQUENCE [LARGE SCALE GENOMIC DNA]</scope>
    <source>
        <strain evidence="2">HOLO01</strain>
    </source>
</reference>
<dbReference type="EMBL" id="SCFB01000015">
    <property type="protein sequence ID" value="RZI45368.1"/>
    <property type="molecule type" value="Genomic_DNA"/>
</dbReference>
<evidence type="ECO:0000313" key="2">
    <source>
        <dbReference type="EMBL" id="RZI45368.1"/>
    </source>
</evidence>
<gene>
    <name evidence="2" type="ORF">EQU50_07520</name>
</gene>
<dbReference type="Proteomes" id="UP000293550">
    <property type="component" value="Unassembled WGS sequence"/>
</dbReference>
<evidence type="ECO:0000256" key="1">
    <source>
        <dbReference type="SAM" id="SignalP"/>
    </source>
</evidence>
<accession>A0A4Q7DGP2</accession>
<organism evidence="2 3">
    <name type="scientific">Candidatus Finniella inopinata</name>
    <dbReference type="NCBI Taxonomy" id="1696036"/>
    <lineage>
        <taxon>Bacteria</taxon>
        <taxon>Pseudomonadati</taxon>
        <taxon>Pseudomonadota</taxon>
        <taxon>Alphaproteobacteria</taxon>
        <taxon>Holosporales</taxon>
        <taxon>Candidatus Paracaedibacteraceae</taxon>
        <taxon>Candidatus Finniella</taxon>
    </lineage>
</organism>
<dbReference type="AlphaFoldDB" id="A0A4Q7DGP2"/>
<comment type="caution">
    <text evidence="2">The sequence shown here is derived from an EMBL/GenBank/DDBJ whole genome shotgun (WGS) entry which is preliminary data.</text>
</comment>
<dbReference type="RefSeq" id="WP_130154508.1">
    <property type="nucleotide sequence ID" value="NZ_SCFB01000015.1"/>
</dbReference>
<dbReference type="OrthoDB" id="5442820at2"/>
<keyword evidence="1" id="KW-0732">Signal</keyword>
<sequence>MFCFRILLACCFVFPSFASTQDQSNTKKSVDVFLRTLKEASFKKDQTSKEKDSSEQPSKHNWTISVAKNFPLKNSVRTDETSKKDRVFYNHSESVGLGYGYEWFGACFNVSGYQYRYPWNPDFSYSFGYYDWGPGGICFEYRNDGGNRFNPKPTEKVSDLDAGGWSLNYHVRIPDGLQKALKFKADNPLGFSIGGSIVKKYFDSESNKNKEFKQKISFSFSYQITPPLSFGIGFGMYLGHCKQPWDSDFTYQLSYNIPVPRGQLNISYANYGPTRYPWNPREGKTLLVPEDGSITLSWSCKINELFKSTKQSSPK</sequence>
<name>A0A4Q7DGP2_9PROT</name>
<feature type="chain" id="PRO_5020877888" evidence="1">
    <location>
        <begin position="19"/>
        <end position="315"/>
    </location>
</feature>
<evidence type="ECO:0000313" key="3">
    <source>
        <dbReference type="Proteomes" id="UP000293550"/>
    </source>
</evidence>
<proteinExistence type="predicted"/>
<keyword evidence="3" id="KW-1185">Reference proteome</keyword>
<protein>
    <submittedName>
        <fullName evidence="2">Uncharacterized protein</fullName>
    </submittedName>
</protein>
<feature type="signal peptide" evidence="1">
    <location>
        <begin position="1"/>
        <end position="18"/>
    </location>
</feature>